<keyword evidence="3" id="KW-1185">Reference proteome</keyword>
<sequence length="357" mass="39824">MDIVTTSNFHATLLQRTSSTILDQHSSIPIEKLIVVFLSNHQLRQCSWPLLKLLLYASERLNDSNQAEIFSIVVEKDGVTIFMDPSGIELFKIAELEPLLTIAPDMWCAVQIHLGPLVAEFPGINSSFLSKLLAEDDISILNLSTFDTDIIFVRETNLEVAISCLKSKLSRGFHGLKEAKEAERDLVFDFACNSHLVGQRIHSPSKIVAHDQYLVVFPESFVLVRLRKESIRSCAFGLTQMVLMSPCDPQSPSISFWCYCETAEEISLVVDERSLLSFPQEAVVVAPDRWRAIKLCGRLYGFDETGVVAAMSGLDSQTQVLNFSSFGSNVTMVLSEALDVSLEALRRSLSISRVQFL</sequence>
<name>A0A024G6K7_9STRA</name>
<dbReference type="InParanoid" id="A0A024G6K7"/>
<evidence type="ECO:0000313" key="2">
    <source>
        <dbReference type="EMBL" id="CCI41930.1"/>
    </source>
</evidence>
<protein>
    <recommendedName>
        <fullName evidence="1">CASTOR ACT domain-containing protein</fullName>
    </recommendedName>
</protein>
<evidence type="ECO:0000313" key="3">
    <source>
        <dbReference type="Proteomes" id="UP000053237"/>
    </source>
</evidence>
<dbReference type="InterPro" id="IPR051719">
    <property type="entry name" value="CASTOR_mTORC1"/>
</dbReference>
<feature type="domain" description="CASTOR ACT" evidence="1">
    <location>
        <begin position="103"/>
        <end position="166"/>
    </location>
</feature>
<accession>A0A024G6K7</accession>
<comment type="caution">
    <text evidence="2">The sequence shown here is derived from an EMBL/GenBank/DDBJ whole genome shotgun (WGS) entry which is preliminary data.</text>
</comment>
<reference evidence="2 3" key="1">
    <citation type="submission" date="2012-05" db="EMBL/GenBank/DDBJ databases">
        <title>Recombination and specialization in a pathogen metapopulation.</title>
        <authorList>
            <person name="Gardiner A."/>
            <person name="Kemen E."/>
            <person name="Schultz-Larsen T."/>
            <person name="MacLean D."/>
            <person name="Van Oosterhout C."/>
            <person name="Jones J.D.G."/>
        </authorList>
    </citation>
    <scope>NUCLEOTIDE SEQUENCE [LARGE SCALE GENOMIC DNA]</scope>
    <source>
        <strain evidence="2 3">Ac Nc2</strain>
    </source>
</reference>
<dbReference type="InterPro" id="IPR027795">
    <property type="entry name" value="CASTOR_ACT_dom"/>
</dbReference>
<dbReference type="InterPro" id="IPR045865">
    <property type="entry name" value="ACT-like_dom_sf"/>
</dbReference>
<dbReference type="OrthoDB" id="58529at2759"/>
<proteinExistence type="predicted"/>
<feature type="domain" description="CASTOR ACT" evidence="1">
    <location>
        <begin position="286"/>
        <end position="347"/>
    </location>
</feature>
<dbReference type="SUPFAM" id="SSF55021">
    <property type="entry name" value="ACT-like"/>
    <property type="match status" value="1"/>
</dbReference>
<dbReference type="AlphaFoldDB" id="A0A024G6K7"/>
<dbReference type="PANTHER" id="PTHR31131:SF6">
    <property type="entry name" value="CASTOR ACT DOMAIN-CONTAINING PROTEIN"/>
    <property type="match status" value="1"/>
</dbReference>
<dbReference type="Pfam" id="PF13840">
    <property type="entry name" value="ACT_7"/>
    <property type="match status" value="2"/>
</dbReference>
<dbReference type="EMBL" id="CAIX01000027">
    <property type="protein sequence ID" value="CCI41930.1"/>
    <property type="molecule type" value="Genomic_DNA"/>
</dbReference>
<dbReference type="STRING" id="65357.A0A024G6K7"/>
<dbReference type="Gene3D" id="3.30.2130.10">
    <property type="entry name" value="VC0802-like"/>
    <property type="match status" value="2"/>
</dbReference>
<dbReference type="Proteomes" id="UP000053237">
    <property type="component" value="Unassembled WGS sequence"/>
</dbReference>
<organism evidence="2 3">
    <name type="scientific">Albugo candida</name>
    <dbReference type="NCBI Taxonomy" id="65357"/>
    <lineage>
        <taxon>Eukaryota</taxon>
        <taxon>Sar</taxon>
        <taxon>Stramenopiles</taxon>
        <taxon>Oomycota</taxon>
        <taxon>Peronosporomycetes</taxon>
        <taxon>Albuginales</taxon>
        <taxon>Albuginaceae</taxon>
        <taxon>Albugo</taxon>
    </lineage>
</organism>
<evidence type="ECO:0000259" key="1">
    <source>
        <dbReference type="Pfam" id="PF13840"/>
    </source>
</evidence>
<gene>
    <name evidence="2" type="ORF">BN9_027140</name>
</gene>
<dbReference type="PANTHER" id="PTHR31131">
    <property type="entry name" value="CHROMOSOME 1, WHOLE GENOME SHOTGUN SEQUENCE"/>
    <property type="match status" value="1"/>
</dbReference>